<evidence type="ECO:0000313" key="2">
    <source>
        <dbReference type="EMBL" id="CAD5126655.1"/>
    </source>
</evidence>
<keyword evidence="3" id="KW-1185">Reference proteome</keyword>
<gene>
    <name evidence="2" type="ORF">DGYR_LOCUS13889</name>
</gene>
<evidence type="ECO:0000313" key="3">
    <source>
        <dbReference type="Proteomes" id="UP000549394"/>
    </source>
</evidence>
<name>A0A7I8WEL8_9ANNE</name>
<evidence type="ECO:0000256" key="1">
    <source>
        <dbReference type="SAM" id="SignalP"/>
    </source>
</evidence>
<organism evidence="2 3">
    <name type="scientific">Dimorphilus gyrociliatus</name>
    <dbReference type="NCBI Taxonomy" id="2664684"/>
    <lineage>
        <taxon>Eukaryota</taxon>
        <taxon>Metazoa</taxon>
        <taxon>Spiralia</taxon>
        <taxon>Lophotrochozoa</taxon>
        <taxon>Annelida</taxon>
        <taxon>Polychaeta</taxon>
        <taxon>Polychaeta incertae sedis</taxon>
        <taxon>Dinophilidae</taxon>
        <taxon>Dimorphilus</taxon>
    </lineage>
</organism>
<sequence length="388" mass="44498">MILKYLLYFTLLVCSKSTKIFLNEIGLASAKVEYIAFPGSLDNIQVYIISSTKTVVHSYHPNHASTAGLTVLSIDFTDFPSSDQFLIVMYQEQAPNTETTYANYIKEDIIDAVVLSPIQNDPNKFSDKVPEWDNKVLYFSSTAVSFSKCFKFETYIPNYWFERPETLPGMNNCPSVDPNAGGDPHFSQKVIDSRTKRLRNICYDIVGRSGQSIYILNDNSTNTSVQGILKDDYYMHQIIIQYKGGVIIVDNSFIQINDKKLKWFNLVKYKVRLANIHVKSTEEIHIETFYKQFKLVTIVKKEFKAYSGTFLNVYFEHINIFYENLGGLIGDIGKKTFIFNENIQGNSNNVKVDNIEIESTITRRLSNECHLLPLVQLIHPKTISDYVH</sequence>
<keyword evidence="1" id="KW-0732">Signal</keyword>
<reference evidence="2 3" key="1">
    <citation type="submission" date="2020-08" db="EMBL/GenBank/DDBJ databases">
        <authorList>
            <person name="Hejnol A."/>
        </authorList>
    </citation>
    <scope>NUCLEOTIDE SEQUENCE [LARGE SCALE GENOMIC DNA]</scope>
</reference>
<accession>A0A7I8WEL8</accession>
<dbReference type="AlphaFoldDB" id="A0A7I8WEL8"/>
<feature type="signal peptide" evidence="1">
    <location>
        <begin position="1"/>
        <end position="17"/>
    </location>
</feature>
<comment type="caution">
    <text evidence="2">The sequence shown here is derived from an EMBL/GenBank/DDBJ whole genome shotgun (WGS) entry which is preliminary data.</text>
</comment>
<protein>
    <submittedName>
        <fullName evidence="2">DgyrCDS14734</fullName>
    </submittedName>
</protein>
<dbReference type="Proteomes" id="UP000549394">
    <property type="component" value="Unassembled WGS sequence"/>
</dbReference>
<dbReference type="EMBL" id="CAJFCJ010000069">
    <property type="protein sequence ID" value="CAD5126655.1"/>
    <property type="molecule type" value="Genomic_DNA"/>
</dbReference>
<proteinExistence type="predicted"/>
<feature type="chain" id="PRO_5029689507" evidence="1">
    <location>
        <begin position="18"/>
        <end position="388"/>
    </location>
</feature>